<dbReference type="AlphaFoldDB" id="A0A0K2SNV7"/>
<reference evidence="20" key="1">
    <citation type="submission" date="2015-07" db="EMBL/GenBank/DDBJ databases">
        <title>Complete genome sequence and phylogenetic analysis of Limnochorda pilosa.</title>
        <authorList>
            <person name="Watanabe M."/>
            <person name="Kojima H."/>
            <person name="Fukui M."/>
        </authorList>
    </citation>
    <scope>NUCLEOTIDE SEQUENCE [LARGE SCALE GENOMIC DNA]</scope>
    <source>
        <strain evidence="20">HC45</strain>
    </source>
</reference>
<dbReference type="PANTHER" id="PTHR43395:SF10">
    <property type="entry name" value="CHEMOTAXIS PROTEIN CHEA"/>
    <property type="match status" value="1"/>
</dbReference>
<dbReference type="Pfam" id="PF07194">
    <property type="entry name" value="P2"/>
    <property type="match status" value="1"/>
</dbReference>
<dbReference type="InterPro" id="IPR008207">
    <property type="entry name" value="Sig_transdc_His_kin_Hpt_dom"/>
</dbReference>
<dbReference type="SUPFAM" id="SSF55874">
    <property type="entry name" value="ATPase domain of HSP90 chaperone/DNA topoisomerase II/histidine kinase"/>
    <property type="match status" value="1"/>
</dbReference>
<dbReference type="Gene3D" id="1.10.287.560">
    <property type="entry name" value="Histidine kinase CheA-like, homodimeric domain"/>
    <property type="match status" value="1"/>
</dbReference>
<reference evidence="20" key="2">
    <citation type="journal article" date="2016" name="Int. J. Syst. Evol. Microbiol.">
        <title>Complete genome sequence and cell structure of Limnochorda pilosa, a Gram-negative spore-former within the phylum Firmicutes.</title>
        <authorList>
            <person name="Watanabe M."/>
            <person name="Kojima H."/>
            <person name="Fukui M."/>
        </authorList>
    </citation>
    <scope>NUCLEOTIDE SEQUENCE [LARGE SCALE GENOMIC DNA]</scope>
    <source>
        <strain evidence="20">HC45</strain>
    </source>
</reference>
<comment type="subcellular location">
    <subcellularLocation>
        <location evidence="2">Cytoplasm</location>
    </subcellularLocation>
</comment>
<evidence type="ECO:0000256" key="1">
    <source>
        <dbReference type="ARBA" id="ARBA00000085"/>
    </source>
</evidence>
<feature type="region of interest" description="Disordered" evidence="15">
    <location>
        <begin position="275"/>
        <end position="314"/>
    </location>
</feature>
<dbReference type="InterPro" id="IPR036097">
    <property type="entry name" value="HisK_dim/P_sf"/>
</dbReference>
<evidence type="ECO:0000256" key="12">
    <source>
        <dbReference type="ARBA" id="ARBA00023012"/>
    </source>
</evidence>
<dbReference type="GO" id="GO:0005737">
    <property type="term" value="C:cytoplasm"/>
    <property type="evidence" value="ECO:0007669"/>
    <property type="project" value="UniProtKB-SubCell"/>
</dbReference>
<keyword evidence="5" id="KW-0963">Cytoplasm</keyword>
<dbReference type="PROSITE" id="PS50109">
    <property type="entry name" value="HIS_KIN"/>
    <property type="match status" value="1"/>
</dbReference>
<evidence type="ECO:0000256" key="4">
    <source>
        <dbReference type="ARBA" id="ARBA00021495"/>
    </source>
</evidence>
<feature type="domain" description="CheW-like" evidence="17">
    <location>
        <begin position="569"/>
        <end position="701"/>
    </location>
</feature>
<dbReference type="Pfam" id="PF02895">
    <property type="entry name" value="H-kinase_dim"/>
    <property type="match status" value="1"/>
</dbReference>
<dbReference type="SMART" id="SM00260">
    <property type="entry name" value="CheW"/>
    <property type="match status" value="1"/>
</dbReference>
<accession>A0A0K2SNV7</accession>
<dbReference type="InterPro" id="IPR036890">
    <property type="entry name" value="HATPase_C_sf"/>
</dbReference>
<evidence type="ECO:0000256" key="15">
    <source>
        <dbReference type="SAM" id="MobiDB-lite"/>
    </source>
</evidence>
<dbReference type="GO" id="GO:0005524">
    <property type="term" value="F:ATP binding"/>
    <property type="evidence" value="ECO:0007669"/>
    <property type="project" value="UniProtKB-KW"/>
</dbReference>
<dbReference type="SUPFAM" id="SSF55052">
    <property type="entry name" value="CheY-binding domain of CheA"/>
    <property type="match status" value="1"/>
</dbReference>
<evidence type="ECO:0000313" key="20">
    <source>
        <dbReference type="Proteomes" id="UP000065807"/>
    </source>
</evidence>
<evidence type="ECO:0000256" key="3">
    <source>
        <dbReference type="ARBA" id="ARBA00012438"/>
    </source>
</evidence>
<name>A0A0K2SNV7_LIMPI</name>
<evidence type="ECO:0000256" key="13">
    <source>
        <dbReference type="ARBA" id="ARBA00035100"/>
    </source>
</evidence>
<dbReference type="SUPFAM" id="SSF50341">
    <property type="entry name" value="CheW-like"/>
    <property type="match status" value="1"/>
</dbReference>
<dbReference type="Gene3D" id="2.30.30.40">
    <property type="entry name" value="SH3 Domains"/>
    <property type="match status" value="1"/>
</dbReference>
<feature type="region of interest" description="Disordered" evidence="15">
    <location>
        <begin position="136"/>
        <end position="174"/>
    </location>
</feature>
<dbReference type="Pfam" id="PF01627">
    <property type="entry name" value="Hpt"/>
    <property type="match status" value="1"/>
</dbReference>
<keyword evidence="8" id="KW-0808">Transferase</keyword>
<evidence type="ECO:0000259" key="17">
    <source>
        <dbReference type="PROSITE" id="PS50851"/>
    </source>
</evidence>
<keyword evidence="9" id="KW-0547">Nucleotide-binding</keyword>
<evidence type="ECO:0000256" key="5">
    <source>
        <dbReference type="ARBA" id="ARBA00022490"/>
    </source>
</evidence>
<dbReference type="PANTHER" id="PTHR43395">
    <property type="entry name" value="SENSOR HISTIDINE KINASE CHEA"/>
    <property type="match status" value="1"/>
</dbReference>
<dbReference type="EC" id="2.7.13.3" evidence="3"/>
<dbReference type="Gene3D" id="3.30.565.10">
    <property type="entry name" value="Histidine kinase-like ATPase, C-terminal domain"/>
    <property type="match status" value="1"/>
</dbReference>
<dbReference type="Gene3D" id="1.20.120.160">
    <property type="entry name" value="HPT domain"/>
    <property type="match status" value="1"/>
</dbReference>
<dbReference type="InterPro" id="IPR002545">
    <property type="entry name" value="CheW-lke_dom"/>
</dbReference>
<dbReference type="Pfam" id="PF02518">
    <property type="entry name" value="HATPase_c"/>
    <property type="match status" value="1"/>
</dbReference>
<dbReference type="GO" id="GO:0006935">
    <property type="term" value="P:chemotaxis"/>
    <property type="evidence" value="ECO:0007669"/>
    <property type="project" value="UniProtKB-KW"/>
</dbReference>
<dbReference type="SMART" id="SM01231">
    <property type="entry name" value="H-kinase_dim"/>
    <property type="match status" value="1"/>
</dbReference>
<comment type="function">
    <text evidence="13">Involved in the transmission of sensory signals from the chemoreceptors to the flagellar motors. CheA is autophosphorylated; it can transfer its phosphate group to either CheB or CheY.</text>
</comment>
<dbReference type="InterPro" id="IPR036061">
    <property type="entry name" value="CheW-like_dom_sf"/>
</dbReference>
<dbReference type="EMBL" id="AP014924">
    <property type="protein sequence ID" value="BAS28786.1"/>
    <property type="molecule type" value="Genomic_DNA"/>
</dbReference>
<gene>
    <name evidence="19" type="ORF">LIP_2957</name>
</gene>
<comment type="catalytic activity">
    <reaction evidence="1">
        <text>ATP + protein L-histidine = ADP + protein N-phospho-L-histidine.</text>
        <dbReference type="EC" id="2.7.13.3"/>
    </reaction>
</comment>
<evidence type="ECO:0000256" key="2">
    <source>
        <dbReference type="ARBA" id="ARBA00004496"/>
    </source>
</evidence>
<organism evidence="19 20">
    <name type="scientific">Limnochorda pilosa</name>
    <dbReference type="NCBI Taxonomy" id="1555112"/>
    <lineage>
        <taxon>Bacteria</taxon>
        <taxon>Bacillati</taxon>
        <taxon>Bacillota</taxon>
        <taxon>Limnochordia</taxon>
        <taxon>Limnochordales</taxon>
        <taxon>Limnochordaceae</taxon>
        <taxon>Limnochorda</taxon>
    </lineage>
</organism>
<feature type="compositionally biased region" description="Low complexity" evidence="15">
    <location>
        <begin position="279"/>
        <end position="288"/>
    </location>
</feature>
<dbReference type="PROSITE" id="PS50894">
    <property type="entry name" value="HPT"/>
    <property type="match status" value="1"/>
</dbReference>
<dbReference type="InterPro" id="IPR037006">
    <property type="entry name" value="CheA-like_homodim_sf"/>
</dbReference>
<dbReference type="OrthoDB" id="9803176at2"/>
<dbReference type="InterPro" id="IPR004358">
    <property type="entry name" value="Sig_transdc_His_kin-like_C"/>
</dbReference>
<dbReference type="Pfam" id="PF01584">
    <property type="entry name" value="CheW"/>
    <property type="match status" value="1"/>
</dbReference>
<dbReference type="PRINTS" id="PR00344">
    <property type="entry name" value="BCTRLSENSOR"/>
</dbReference>
<dbReference type="InterPro" id="IPR036641">
    <property type="entry name" value="HPT_dom_sf"/>
</dbReference>
<protein>
    <recommendedName>
        <fullName evidence="4">Chemotaxis protein CheA</fullName>
        <ecNumber evidence="3">2.7.13.3</ecNumber>
    </recommendedName>
</protein>
<evidence type="ECO:0000256" key="8">
    <source>
        <dbReference type="ARBA" id="ARBA00022679"/>
    </source>
</evidence>
<keyword evidence="10" id="KW-0418">Kinase</keyword>
<dbReference type="SMART" id="SM00073">
    <property type="entry name" value="HPT"/>
    <property type="match status" value="1"/>
</dbReference>
<dbReference type="InterPro" id="IPR005467">
    <property type="entry name" value="His_kinase_dom"/>
</dbReference>
<evidence type="ECO:0000256" key="11">
    <source>
        <dbReference type="ARBA" id="ARBA00022840"/>
    </source>
</evidence>
<evidence type="ECO:0000256" key="10">
    <source>
        <dbReference type="ARBA" id="ARBA00022777"/>
    </source>
</evidence>
<feature type="modified residue" description="Phosphohistidine" evidence="14">
    <location>
        <position position="45"/>
    </location>
</feature>
<dbReference type="InterPro" id="IPR003594">
    <property type="entry name" value="HATPase_dom"/>
</dbReference>
<dbReference type="SMART" id="SM00387">
    <property type="entry name" value="HATPase_c"/>
    <property type="match status" value="1"/>
</dbReference>
<dbReference type="CDD" id="cd00088">
    <property type="entry name" value="HPT"/>
    <property type="match status" value="1"/>
</dbReference>
<dbReference type="Proteomes" id="UP000065807">
    <property type="component" value="Chromosome"/>
</dbReference>
<dbReference type="STRING" id="1555112.LIP_2957"/>
<dbReference type="InterPro" id="IPR051315">
    <property type="entry name" value="Bact_Chemotaxis_CheA"/>
</dbReference>
<keyword evidence="12" id="KW-0902">Two-component regulatory system</keyword>
<dbReference type="GO" id="GO:0000155">
    <property type="term" value="F:phosphorelay sensor kinase activity"/>
    <property type="evidence" value="ECO:0007669"/>
    <property type="project" value="InterPro"/>
</dbReference>
<evidence type="ECO:0000256" key="14">
    <source>
        <dbReference type="PROSITE-ProRule" id="PRU00110"/>
    </source>
</evidence>
<dbReference type="Gene3D" id="3.30.70.1110">
    <property type="entry name" value="Histidine kinase CheA-like, P2 response regulator-binding domain"/>
    <property type="match status" value="1"/>
</dbReference>
<dbReference type="RefSeq" id="WP_068139649.1">
    <property type="nucleotide sequence ID" value="NZ_AP014924.1"/>
</dbReference>
<evidence type="ECO:0000259" key="18">
    <source>
        <dbReference type="PROSITE" id="PS50894"/>
    </source>
</evidence>
<evidence type="ECO:0000256" key="9">
    <source>
        <dbReference type="ARBA" id="ARBA00022741"/>
    </source>
</evidence>
<feature type="domain" description="Histidine kinase" evidence="16">
    <location>
        <begin position="319"/>
        <end position="567"/>
    </location>
</feature>
<evidence type="ECO:0000313" key="19">
    <source>
        <dbReference type="EMBL" id="BAS28786.1"/>
    </source>
</evidence>
<evidence type="ECO:0000256" key="6">
    <source>
        <dbReference type="ARBA" id="ARBA00022500"/>
    </source>
</evidence>
<dbReference type="InterPro" id="IPR010808">
    <property type="entry name" value="CheA_P2-bd"/>
</dbReference>
<sequence>MSVGEERALFLSESHEYLDLLNRGLLQLDAGTDPQVVDELFRAAHSLKGMAATLGEQAVVGLTHAMEEFFSRLRETGERLTPDDLDLLLSSCDGLEAWLVANEQGDGTEMERAARELGDLEARVRSGFAGLVARDAQEQASEAARTPPSNGLAGRKPAAGATEGAVTGRPDGPALELDLYDEEILREAARRGLGATDLLVRLHPDCRMKSVRVFLIFRNLEQVGEIVKSVPPAQALDEERFDDTFRLLVISSEPPEALAARVNGVADVREAVARRVEAPPETEAAPRAHGNGTAPPPVGAREGGPGAAREPGAVRDTFLNERSLRVDVGRLDQLVNLVGELVIQRNRLLSVAEESGLAREVVEGIDRVSTDLQAGVMALRMVPLRFIFQRFPRMVRDLARSLGRQVELEMEGEETELDRSLIHSLADPLIHLIRNAIDHGIERPAERVRRGKPAAGRLAVAARQEGNRVVIEVADDGAGIDAAAIRRRLVERGLLTQAEVDELSDRQALDWIFRPGFSTAAQVSDVSGRGVGMDVVRAAVEGAGGGLQVTSEPGRGTRVRLELPLTLAIIQALLVEVAGETLALPMDVVSEVLRTGDADIRRMRAGTVLNWRGAVLPVIALDERLRLRASNGEPPMEGLALVLERAGRSVCCLVDEVVGHQEVVIKPLSRVMRALPEVAGATVLGSGRVAVILNPETWLEG</sequence>
<dbReference type="SUPFAM" id="SSF47226">
    <property type="entry name" value="Histidine-containing phosphotransfer domain, HPT domain"/>
    <property type="match status" value="1"/>
</dbReference>
<keyword evidence="11" id="KW-0067">ATP-binding</keyword>
<keyword evidence="7 14" id="KW-0597">Phosphoprotein</keyword>
<evidence type="ECO:0000259" key="16">
    <source>
        <dbReference type="PROSITE" id="PS50109"/>
    </source>
</evidence>
<evidence type="ECO:0000256" key="7">
    <source>
        <dbReference type="ARBA" id="ARBA00022553"/>
    </source>
</evidence>
<dbReference type="InterPro" id="IPR004105">
    <property type="entry name" value="CheA-like_dim"/>
</dbReference>
<dbReference type="InterPro" id="IPR037052">
    <property type="entry name" value="CheA-like_P2_sf"/>
</dbReference>
<proteinExistence type="predicted"/>
<dbReference type="KEGG" id="lpil:LIP_2957"/>
<feature type="domain" description="HPt" evidence="18">
    <location>
        <begin position="1"/>
        <end position="102"/>
    </location>
</feature>
<dbReference type="SUPFAM" id="SSF47384">
    <property type="entry name" value="Homodimeric domain of signal transducing histidine kinase"/>
    <property type="match status" value="1"/>
</dbReference>
<dbReference type="PATRIC" id="fig|1555112.3.peg.3003"/>
<dbReference type="FunFam" id="3.30.565.10:FF:000016">
    <property type="entry name" value="Chemotaxis protein CheA, putative"/>
    <property type="match status" value="1"/>
</dbReference>
<dbReference type="PROSITE" id="PS50851">
    <property type="entry name" value="CHEW"/>
    <property type="match status" value="1"/>
</dbReference>
<keyword evidence="6" id="KW-0145">Chemotaxis</keyword>
<dbReference type="InterPro" id="IPR035891">
    <property type="entry name" value="CheY-binding_CheA"/>
</dbReference>
<keyword evidence="20" id="KW-1185">Reference proteome</keyword>